<dbReference type="GO" id="GO:0003677">
    <property type="term" value="F:DNA binding"/>
    <property type="evidence" value="ECO:0007669"/>
    <property type="project" value="UniProtKB-KW"/>
</dbReference>
<dbReference type="CDD" id="cd10017">
    <property type="entry name" value="B3_DNA"/>
    <property type="match status" value="2"/>
</dbReference>
<evidence type="ECO:0000256" key="5">
    <source>
        <dbReference type="ARBA" id="ARBA00023163"/>
    </source>
</evidence>
<evidence type="ECO:0000256" key="7">
    <source>
        <dbReference type="SAM" id="MobiDB-lite"/>
    </source>
</evidence>
<keyword evidence="4" id="KW-0238">DNA-binding</keyword>
<dbReference type="AlphaFoldDB" id="A0A2I0AJA1"/>
<keyword evidence="2" id="KW-0677">Repeat</keyword>
<gene>
    <name evidence="9" type="primary">REM5</name>
    <name evidence="9" type="ORF">AXF42_Ash006813</name>
</gene>
<keyword evidence="5" id="KW-0804">Transcription</keyword>
<dbReference type="PROSITE" id="PS50863">
    <property type="entry name" value="B3"/>
    <property type="match status" value="2"/>
</dbReference>
<evidence type="ECO:0000313" key="9">
    <source>
        <dbReference type="EMBL" id="PKA55611.1"/>
    </source>
</evidence>
<keyword evidence="3" id="KW-0805">Transcription regulation</keyword>
<evidence type="ECO:0000259" key="8">
    <source>
        <dbReference type="PROSITE" id="PS50863"/>
    </source>
</evidence>
<evidence type="ECO:0000256" key="3">
    <source>
        <dbReference type="ARBA" id="ARBA00023015"/>
    </source>
</evidence>
<evidence type="ECO:0000313" key="10">
    <source>
        <dbReference type="Proteomes" id="UP000236161"/>
    </source>
</evidence>
<keyword evidence="6" id="KW-0539">Nucleus</keyword>
<evidence type="ECO:0000256" key="1">
    <source>
        <dbReference type="ARBA" id="ARBA00004123"/>
    </source>
</evidence>
<dbReference type="GO" id="GO:0005634">
    <property type="term" value="C:nucleus"/>
    <property type="evidence" value="ECO:0007669"/>
    <property type="project" value="UniProtKB-SubCell"/>
</dbReference>
<dbReference type="SUPFAM" id="SSF101936">
    <property type="entry name" value="DNA-binding pseudobarrel domain"/>
    <property type="match status" value="2"/>
</dbReference>
<evidence type="ECO:0000256" key="4">
    <source>
        <dbReference type="ARBA" id="ARBA00023125"/>
    </source>
</evidence>
<dbReference type="OrthoDB" id="671850at2759"/>
<dbReference type="PANTHER" id="PTHR31674:SF62">
    <property type="entry name" value="B3 DOMAIN-CONTAINING PROTEIN REM14-RELATED"/>
    <property type="match status" value="1"/>
</dbReference>
<dbReference type="InterPro" id="IPR003340">
    <property type="entry name" value="B3_DNA-bd"/>
</dbReference>
<name>A0A2I0AJA1_9ASPA</name>
<dbReference type="InterPro" id="IPR015300">
    <property type="entry name" value="DNA-bd_pseudobarrel_sf"/>
</dbReference>
<dbReference type="Pfam" id="PF02362">
    <property type="entry name" value="B3"/>
    <property type="match status" value="2"/>
</dbReference>
<evidence type="ECO:0000256" key="6">
    <source>
        <dbReference type="ARBA" id="ARBA00023242"/>
    </source>
</evidence>
<dbReference type="SMART" id="SM01019">
    <property type="entry name" value="B3"/>
    <property type="match status" value="2"/>
</dbReference>
<keyword evidence="10" id="KW-1185">Reference proteome</keyword>
<dbReference type="InterPro" id="IPR039218">
    <property type="entry name" value="REM_fam"/>
</dbReference>
<sequence length="296" mass="33578">MAMPPVPPLKVYIKRKKMKKPAKTEDEDESPRKKTISASTLSTVPAASSSFFRILLPELNFFNQLRLPLSFGGRFLKGKTGDHQIRATLVNPKGKSWRVDIYKDSDSIRYFGGEAWRDLVKSHRLGAGFLLLFDFKGDLIFDFRVYDLSTSEVNNYPSDGFTTCNVGDVKLKERMMIRKEAIKGSTVALSSRAFEAVISSSFLRSYLNVPQACKQVVQLSRGGIGTLAALVDPKGRMWPVRLRSKGSTARLSKGWLQFARRYKLNVRDRCVFVLDHSELGYPKILLNVQIFKRDRD</sequence>
<dbReference type="Gene3D" id="2.40.330.10">
    <property type="entry name" value="DNA-binding pseudobarrel domain"/>
    <property type="match status" value="2"/>
</dbReference>
<organism evidence="9 10">
    <name type="scientific">Apostasia shenzhenica</name>
    <dbReference type="NCBI Taxonomy" id="1088818"/>
    <lineage>
        <taxon>Eukaryota</taxon>
        <taxon>Viridiplantae</taxon>
        <taxon>Streptophyta</taxon>
        <taxon>Embryophyta</taxon>
        <taxon>Tracheophyta</taxon>
        <taxon>Spermatophyta</taxon>
        <taxon>Magnoliopsida</taxon>
        <taxon>Liliopsida</taxon>
        <taxon>Asparagales</taxon>
        <taxon>Orchidaceae</taxon>
        <taxon>Apostasioideae</taxon>
        <taxon>Apostasia</taxon>
    </lineage>
</organism>
<dbReference type="Proteomes" id="UP000236161">
    <property type="component" value="Unassembled WGS sequence"/>
</dbReference>
<comment type="subcellular location">
    <subcellularLocation>
        <location evidence="1">Nucleus</location>
    </subcellularLocation>
</comment>
<proteinExistence type="predicted"/>
<feature type="domain" description="TF-B3" evidence="8">
    <location>
        <begin position="50"/>
        <end position="149"/>
    </location>
</feature>
<reference evidence="9 10" key="1">
    <citation type="journal article" date="2017" name="Nature">
        <title>The Apostasia genome and the evolution of orchids.</title>
        <authorList>
            <person name="Zhang G.Q."/>
            <person name="Liu K.W."/>
            <person name="Li Z."/>
            <person name="Lohaus R."/>
            <person name="Hsiao Y.Y."/>
            <person name="Niu S.C."/>
            <person name="Wang J.Y."/>
            <person name="Lin Y.C."/>
            <person name="Xu Q."/>
            <person name="Chen L.J."/>
            <person name="Yoshida K."/>
            <person name="Fujiwara S."/>
            <person name="Wang Z.W."/>
            <person name="Zhang Y.Q."/>
            <person name="Mitsuda N."/>
            <person name="Wang M."/>
            <person name="Liu G.H."/>
            <person name="Pecoraro L."/>
            <person name="Huang H.X."/>
            <person name="Xiao X.J."/>
            <person name="Lin M."/>
            <person name="Wu X.Y."/>
            <person name="Wu W.L."/>
            <person name="Chen Y.Y."/>
            <person name="Chang S.B."/>
            <person name="Sakamoto S."/>
            <person name="Ohme-Takagi M."/>
            <person name="Yagi M."/>
            <person name="Zeng S.J."/>
            <person name="Shen C.Y."/>
            <person name="Yeh C.M."/>
            <person name="Luo Y.B."/>
            <person name="Tsai W.C."/>
            <person name="Van de Peer Y."/>
            <person name="Liu Z.J."/>
        </authorList>
    </citation>
    <scope>NUCLEOTIDE SEQUENCE [LARGE SCALE GENOMIC DNA]</scope>
    <source>
        <strain evidence="10">cv. Shenzhen</strain>
        <tissue evidence="9">Stem</tissue>
    </source>
</reference>
<feature type="domain" description="TF-B3" evidence="8">
    <location>
        <begin position="230"/>
        <end position="294"/>
    </location>
</feature>
<protein>
    <submittedName>
        <fullName evidence="9">B3 domain-containing protein REM5</fullName>
    </submittedName>
</protein>
<evidence type="ECO:0000256" key="2">
    <source>
        <dbReference type="ARBA" id="ARBA00022737"/>
    </source>
</evidence>
<accession>A0A2I0AJA1</accession>
<dbReference type="EMBL" id="KZ451979">
    <property type="protein sequence ID" value="PKA55611.1"/>
    <property type="molecule type" value="Genomic_DNA"/>
</dbReference>
<dbReference type="PANTHER" id="PTHR31674">
    <property type="entry name" value="B3 DOMAIN-CONTAINING PROTEIN REM-LIKE 3-RELATED"/>
    <property type="match status" value="1"/>
</dbReference>
<dbReference type="STRING" id="1088818.A0A2I0AJA1"/>
<feature type="region of interest" description="Disordered" evidence="7">
    <location>
        <begin position="14"/>
        <end position="39"/>
    </location>
</feature>